<feature type="domain" description="GFO/IDH/MocA-like oxidoreductase" evidence="5">
    <location>
        <begin position="181"/>
        <end position="269"/>
    </location>
</feature>
<dbReference type="GO" id="GO:0016491">
    <property type="term" value="F:oxidoreductase activity"/>
    <property type="evidence" value="ECO:0007669"/>
    <property type="project" value="UniProtKB-KW"/>
</dbReference>
<dbReference type="SUPFAM" id="SSF55347">
    <property type="entry name" value="Glyceraldehyde-3-phosphate dehydrogenase-like, C-terminal domain"/>
    <property type="match status" value="1"/>
</dbReference>
<comment type="caution">
    <text evidence="6">The sequence shown here is derived from an EMBL/GenBank/DDBJ whole genome shotgun (WGS) entry which is preliminary data.</text>
</comment>
<feature type="region of interest" description="Disordered" evidence="3">
    <location>
        <begin position="267"/>
        <end position="296"/>
    </location>
</feature>
<dbReference type="InterPro" id="IPR036291">
    <property type="entry name" value="NAD(P)-bd_dom_sf"/>
</dbReference>
<dbReference type="Proteomes" id="UP000195011">
    <property type="component" value="Unassembled WGS sequence"/>
</dbReference>
<evidence type="ECO:0000259" key="5">
    <source>
        <dbReference type="Pfam" id="PF22725"/>
    </source>
</evidence>
<evidence type="ECO:0000313" key="7">
    <source>
        <dbReference type="Proteomes" id="UP000195011"/>
    </source>
</evidence>
<dbReference type="EMBL" id="MDJY01000036">
    <property type="protein sequence ID" value="OUE23826.1"/>
    <property type="molecule type" value="Genomic_DNA"/>
</dbReference>
<evidence type="ECO:0000313" key="6">
    <source>
        <dbReference type="EMBL" id="OUE23826.1"/>
    </source>
</evidence>
<evidence type="ECO:0000256" key="3">
    <source>
        <dbReference type="SAM" id="MobiDB-lite"/>
    </source>
</evidence>
<proteinExistence type="predicted"/>
<dbReference type="Gene3D" id="3.40.50.720">
    <property type="entry name" value="NAD(P)-binding Rossmann-like Domain"/>
    <property type="match status" value="1"/>
</dbReference>
<dbReference type="Pfam" id="PF01408">
    <property type="entry name" value="GFO_IDH_MocA"/>
    <property type="match status" value="1"/>
</dbReference>
<organism evidence="6 7">
    <name type="scientific">Clavibacter michiganensis</name>
    <dbReference type="NCBI Taxonomy" id="28447"/>
    <lineage>
        <taxon>Bacteria</taxon>
        <taxon>Bacillati</taxon>
        <taxon>Actinomycetota</taxon>
        <taxon>Actinomycetes</taxon>
        <taxon>Micrococcales</taxon>
        <taxon>Microbacteriaceae</taxon>
        <taxon>Clavibacter</taxon>
    </lineage>
</organism>
<dbReference type="Gene3D" id="3.30.360.10">
    <property type="entry name" value="Dihydrodipicolinate Reductase, domain 2"/>
    <property type="match status" value="1"/>
</dbReference>
<dbReference type="PANTHER" id="PTHR43818:SF11">
    <property type="entry name" value="BCDNA.GH03377"/>
    <property type="match status" value="1"/>
</dbReference>
<feature type="domain" description="Gfo/Idh/MocA-like oxidoreductase N-terminal" evidence="4">
    <location>
        <begin position="23"/>
        <end position="141"/>
    </location>
</feature>
<gene>
    <name evidence="6" type="primary">rifL</name>
    <name evidence="6" type="ORF">BFL36_07200</name>
</gene>
<keyword evidence="2" id="KW-0520">NAD</keyword>
<dbReference type="InterPro" id="IPR000683">
    <property type="entry name" value="Gfo/Idh/MocA-like_OxRdtase_N"/>
</dbReference>
<dbReference type="Pfam" id="PF22725">
    <property type="entry name" value="GFO_IDH_MocA_C3"/>
    <property type="match status" value="1"/>
</dbReference>
<feature type="region of interest" description="Disordered" evidence="3">
    <location>
        <begin position="387"/>
        <end position="410"/>
    </location>
</feature>
<reference evidence="6 7" key="1">
    <citation type="submission" date="2016-08" db="EMBL/GenBank/DDBJ databases">
        <title>Genome sequence of Clavibacter michiganensis spp strain CFBP8017.</title>
        <authorList>
            <person name="Thapa S.P."/>
            <person name="Coaker G."/>
            <person name="Jacques M.-A."/>
        </authorList>
    </citation>
    <scope>NUCLEOTIDE SEQUENCE [LARGE SCALE GENOMIC DNA]</scope>
    <source>
        <strain evidence="6">CFBP8017</strain>
    </source>
</reference>
<feature type="compositionally biased region" description="Low complexity" evidence="3">
    <location>
        <begin position="388"/>
        <end position="410"/>
    </location>
</feature>
<dbReference type="SUPFAM" id="SSF51735">
    <property type="entry name" value="NAD(P)-binding Rossmann-fold domains"/>
    <property type="match status" value="1"/>
</dbReference>
<dbReference type="GO" id="GO:0000166">
    <property type="term" value="F:nucleotide binding"/>
    <property type="evidence" value="ECO:0007669"/>
    <property type="project" value="InterPro"/>
</dbReference>
<evidence type="ECO:0000256" key="1">
    <source>
        <dbReference type="ARBA" id="ARBA00023002"/>
    </source>
</evidence>
<dbReference type="InterPro" id="IPR055170">
    <property type="entry name" value="GFO_IDH_MocA-like_dom"/>
</dbReference>
<evidence type="ECO:0000256" key="2">
    <source>
        <dbReference type="ARBA" id="ARBA00023027"/>
    </source>
</evidence>
<evidence type="ECO:0000259" key="4">
    <source>
        <dbReference type="Pfam" id="PF01408"/>
    </source>
</evidence>
<protein>
    <submittedName>
        <fullName evidence="6">Putative UDP-kanosamine synthase oxidoreductase subunit</fullName>
    </submittedName>
</protein>
<dbReference type="PANTHER" id="PTHR43818">
    <property type="entry name" value="BCDNA.GH03377"/>
    <property type="match status" value="1"/>
</dbReference>
<dbReference type="AlphaFoldDB" id="A0A251YHX6"/>
<accession>A0A251YHX6</accession>
<dbReference type="RefSeq" id="WP_086517286.1">
    <property type="nucleotide sequence ID" value="NZ_MDJY01000036.1"/>
</dbReference>
<name>A0A251YHX6_9MICO</name>
<keyword evidence="1" id="KW-0560">Oxidoreductase</keyword>
<dbReference type="InterPro" id="IPR050463">
    <property type="entry name" value="Gfo/Idh/MocA_oxidrdct_glycsds"/>
</dbReference>
<sequence length="410" mass="43259">MTDAGERTGRDHRIVAPADGARLRVVQVGAGGMGRQWLQTVAEDPDVELVGVVDLDEQAARDGAAAHGATAEASTDLGELIERVRPDAVIDVTIPRAHHPVTTQALFAGIPVLGEKPVALTVAEGLSLAAAAEITGELFMVSQSRRYNDHLVALKRRAADLGGVGIVTTEFFKAPHFGGFREEMDDVLLLDMAVHQFDAVRYLLDADPVSVSCESYNPAWTWYRGDAGATAVFTFEGGVRYVYTGSWCSPGAETSWNGSWRLSGAHGTALWDGDHEPTSDVPDAPDGPPAEPAAAESVGVEIAGSLRAFVRALRTGERPHGEVHGNVMSLAMVEAAIESKDADARVAIDDVLERAHATALADERRDDVRARLESWRGQGVRRALQEQAGGVPAGGASADAAAVARPVAAG</sequence>